<dbReference type="Pfam" id="PF11807">
    <property type="entry name" value="UstYa"/>
    <property type="match status" value="1"/>
</dbReference>
<sequence length="305" mass="34673">MMGQIASAVVTQSRSSSLAPEASKEAIDTLVATEFRGSYKPLNDGEKAHVSEKSFSPRLSKTRTRVHFAGLWVFIITQAVVISLLLRKLNQQAEATGVHLYTPAEDVIQYEVKTFNFGIGDDLSPFQQPPSDELDEMWQDLYSFGVHRIPKHQAELLPNKTSAIPGDKDGYYIAELEIFHQLHCLSSTNDNTPQNMVRQALYPDYYPDMRLGEPQADEHIGHCIDAIRQGLMCSADTSTIVWQWDEKQQKNTFRGGVAHTCRNFDLIRDWARDRIITEKYVQEIHMPDDGIQIPTYREDGSTFYS</sequence>
<evidence type="ECO:0008006" key="6">
    <source>
        <dbReference type="Google" id="ProtNLM"/>
    </source>
</evidence>
<accession>A0A8H5EU29</accession>
<dbReference type="InterPro" id="IPR021765">
    <property type="entry name" value="UstYa-like"/>
</dbReference>
<feature type="transmembrane region" description="Helical" evidence="3">
    <location>
        <begin position="66"/>
        <end position="86"/>
    </location>
</feature>
<comment type="similarity">
    <text evidence="2">Belongs to the ustYa family.</text>
</comment>
<dbReference type="AlphaFoldDB" id="A0A8H5EU29"/>
<keyword evidence="3" id="KW-0472">Membrane</keyword>
<gene>
    <name evidence="4" type="ORF">D9619_003706</name>
</gene>
<dbReference type="GO" id="GO:0043386">
    <property type="term" value="P:mycotoxin biosynthetic process"/>
    <property type="evidence" value="ECO:0007669"/>
    <property type="project" value="InterPro"/>
</dbReference>
<keyword evidence="5" id="KW-1185">Reference proteome</keyword>
<proteinExistence type="inferred from homology"/>
<evidence type="ECO:0000313" key="4">
    <source>
        <dbReference type="EMBL" id="KAF5312401.1"/>
    </source>
</evidence>
<name>A0A8H5EU29_9AGAR</name>
<protein>
    <recommendedName>
        <fullName evidence="6">Tat pathway signal sequence</fullName>
    </recommendedName>
</protein>
<reference evidence="4 5" key="1">
    <citation type="journal article" date="2020" name="ISME J.">
        <title>Uncovering the hidden diversity of litter-decomposition mechanisms in mushroom-forming fungi.</title>
        <authorList>
            <person name="Floudas D."/>
            <person name="Bentzer J."/>
            <person name="Ahren D."/>
            <person name="Johansson T."/>
            <person name="Persson P."/>
            <person name="Tunlid A."/>
        </authorList>
    </citation>
    <scope>NUCLEOTIDE SEQUENCE [LARGE SCALE GENOMIC DNA]</scope>
    <source>
        <strain evidence="4 5">CBS 101986</strain>
    </source>
</reference>
<keyword evidence="3" id="KW-0812">Transmembrane</keyword>
<evidence type="ECO:0000256" key="3">
    <source>
        <dbReference type="SAM" id="Phobius"/>
    </source>
</evidence>
<organism evidence="4 5">
    <name type="scientific">Psilocybe cf. subviscida</name>
    <dbReference type="NCBI Taxonomy" id="2480587"/>
    <lineage>
        <taxon>Eukaryota</taxon>
        <taxon>Fungi</taxon>
        <taxon>Dikarya</taxon>
        <taxon>Basidiomycota</taxon>
        <taxon>Agaricomycotina</taxon>
        <taxon>Agaricomycetes</taxon>
        <taxon>Agaricomycetidae</taxon>
        <taxon>Agaricales</taxon>
        <taxon>Agaricineae</taxon>
        <taxon>Strophariaceae</taxon>
        <taxon>Psilocybe</taxon>
    </lineage>
</organism>
<evidence type="ECO:0000256" key="2">
    <source>
        <dbReference type="ARBA" id="ARBA00035112"/>
    </source>
</evidence>
<dbReference type="OrthoDB" id="3687641at2759"/>
<evidence type="ECO:0000256" key="1">
    <source>
        <dbReference type="ARBA" id="ARBA00004685"/>
    </source>
</evidence>
<comment type="pathway">
    <text evidence="1">Mycotoxin biosynthesis.</text>
</comment>
<comment type="caution">
    <text evidence="4">The sequence shown here is derived from an EMBL/GenBank/DDBJ whole genome shotgun (WGS) entry which is preliminary data.</text>
</comment>
<dbReference type="PANTHER" id="PTHR33365">
    <property type="entry name" value="YALI0B05434P"/>
    <property type="match status" value="1"/>
</dbReference>
<dbReference type="EMBL" id="JAACJJ010000056">
    <property type="protein sequence ID" value="KAF5312401.1"/>
    <property type="molecule type" value="Genomic_DNA"/>
</dbReference>
<evidence type="ECO:0000313" key="5">
    <source>
        <dbReference type="Proteomes" id="UP000567179"/>
    </source>
</evidence>
<keyword evidence="3" id="KW-1133">Transmembrane helix</keyword>
<dbReference type="Proteomes" id="UP000567179">
    <property type="component" value="Unassembled WGS sequence"/>
</dbReference>
<dbReference type="PANTHER" id="PTHR33365:SF4">
    <property type="entry name" value="CYCLOCHLOROTINE BIOSYNTHESIS PROTEIN O"/>
    <property type="match status" value="1"/>
</dbReference>